<dbReference type="RefSeq" id="WP_037210475.1">
    <property type="nucleotide sequence ID" value="NZ_JACIEQ010000001.1"/>
</dbReference>
<reference evidence="2" key="1">
    <citation type="submission" date="2020-08" db="EMBL/GenBank/DDBJ databases">
        <title>Genomic Encyclopedia of Type Strains, Phase IV (KMG-IV): sequencing the most valuable type-strain genomes for metagenomic binning, comparative biology and taxonomic classification.</title>
        <authorList>
            <person name="Goeker M."/>
        </authorList>
    </citation>
    <scope>NUCLEOTIDE SEQUENCE [LARGE SCALE GENOMIC DNA]</scope>
    <source>
        <strain evidence="2">DSM 105040</strain>
    </source>
</reference>
<dbReference type="Proteomes" id="UP000585681">
    <property type="component" value="Unassembled WGS sequence"/>
</dbReference>
<dbReference type="AlphaFoldDB" id="A0A840C9W1"/>
<organism evidence="2 3">
    <name type="scientific">Actibacterium naphthalenivorans</name>
    <dbReference type="NCBI Taxonomy" id="1614693"/>
    <lineage>
        <taxon>Bacteria</taxon>
        <taxon>Pseudomonadati</taxon>
        <taxon>Pseudomonadota</taxon>
        <taxon>Alphaproteobacteria</taxon>
        <taxon>Rhodobacterales</taxon>
        <taxon>Roseobacteraceae</taxon>
        <taxon>Actibacterium</taxon>
    </lineage>
</organism>
<accession>A0A840C9W1</accession>
<dbReference type="SUPFAM" id="SSF103247">
    <property type="entry name" value="TT1751-like"/>
    <property type="match status" value="1"/>
</dbReference>
<evidence type="ECO:0000313" key="2">
    <source>
        <dbReference type="EMBL" id="MBB4021870.1"/>
    </source>
</evidence>
<protein>
    <submittedName>
        <fullName evidence="2">Uncharacterized protein (DUF302 family)</fullName>
    </submittedName>
</protein>
<dbReference type="InterPro" id="IPR035923">
    <property type="entry name" value="TT1751-like_sf"/>
</dbReference>
<feature type="signal peptide" evidence="1">
    <location>
        <begin position="1"/>
        <end position="19"/>
    </location>
</feature>
<feature type="chain" id="PRO_5032415010" evidence="1">
    <location>
        <begin position="20"/>
        <end position="147"/>
    </location>
</feature>
<sequence>MKKTLAVAAIALLATPVLAQDAITYTTSDSFDDVVFALENAVLGQGLVIDSVSHTGDMLERTKADVGSDVTIFTKADIFSFCSAALSRKVMEADYTNVRFCPYDIFVYVRPDKPDETVVGFSTFPEGPMQEVQALLDTIAREAAGAD</sequence>
<dbReference type="Gene3D" id="3.30.310.70">
    <property type="entry name" value="TT1751-like domain"/>
    <property type="match status" value="1"/>
</dbReference>
<dbReference type="EMBL" id="JACIEQ010000001">
    <property type="protein sequence ID" value="MBB4021870.1"/>
    <property type="molecule type" value="Genomic_DNA"/>
</dbReference>
<evidence type="ECO:0000256" key="1">
    <source>
        <dbReference type="SAM" id="SignalP"/>
    </source>
</evidence>
<name>A0A840C9W1_9RHOB</name>
<keyword evidence="3" id="KW-1185">Reference proteome</keyword>
<comment type="caution">
    <text evidence="2">The sequence shown here is derived from an EMBL/GenBank/DDBJ whole genome shotgun (WGS) entry which is preliminary data.</text>
</comment>
<proteinExistence type="predicted"/>
<keyword evidence="1" id="KW-0732">Signal</keyword>
<evidence type="ECO:0000313" key="3">
    <source>
        <dbReference type="Proteomes" id="UP000585681"/>
    </source>
</evidence>
<gene>
    <name evidence="2" type="ORF">GGR17_001661</name>
</gene>